<comment type="catalytic activity">
    <reaction evidence="1">
        <text>ATP + protein L-histidine = ADP + protein N-phospho-L-histidine.</text>
        <dbReference type="EC" id="2.7.13.3"/>
    </reaction>
</comment>
<evidence type="ECO:0000256" key="3">
    <source>
        <dbReference type="ARBA" id="ARBA00012438"/>
    </source>
</evidence>
<accession>U5NEU0</accession>
<dbReference type="eggNOG" id="COG4251">
    <property type="taxonomic scope" value="Bacteria"/>
</dbReference>
<feature type="transmembrane region" description="Helical" evidence="10">
    <location>
        <begin position="259"/>
        <end position="286"/>
    </location>
</feature>
<dbReference type="Proteomes" id="UP000017184">
    <property type="component" value="Chromosome"/>
</dbReference>
<feature type="transmembrane region" description="Helical" evidence="10">
    <location>
        <begin position="78"/>
        <end position="97"/>
    </location>
</feature>
<evidence type="ECO:0000256" key="1">
    <source>
        <dbReference type="ARBA" id="ARBA00000085"/>
    </source>
</evidence>
<dbReference type="RefSeq" id="WP_022776619.1">
    <property type="nucleotide sequence ID" value="NC_022576.1"/>
</dbReference>
<comment type="subcellular location">
    <subcellularLocation>
        <location evidence="2">Cell membrane</location>
        <topology evidence="2">Multi-pass membrane protein</topology>
    </subcellularLocation>
</comment>
<protein>
    <recommendedName>
        <fullName evidence="3">histidine kinase</fullName>
        <ecNumber evidence="3">2.7.13.3</ecNumber>
    </recommendedName>
</protein>
<dbReference type="PANTHER" id="PTHR42878">
    <property type="entry name" value="TWO-COMPONENT HISTIDINE KINASE"/>
    <property type="match status" value="1"/>
</dbReference>
<dbReference type="GO" id="GO:0007234">
    <property type="term" value="P:osmosensory signaling via phosphorelay pathway"/>
    <property type="evidence" value="ECO:0007669"/>
    <property type="project" value="TreeGrafter"/>
</dbReference>
<dbReference type="Pfam" id="PF05231">
    <property type="entry name" value="MASE1"/>
    <property type="match status" value="1"/>
</dbReference>
<dbReference type="InterPro" id="IPR003594">
    <property type="entry name" value="HATPase_dom"/>
</dbReference>
<keyword evidence="5" id="KW-0808">Transferase</keyword>
<dbReference type="EMBL" id="CP004885">
    <property type="protein sequence ID" value="AGX88684.1"/>
    <property type="molecule type" value="Genomic_DNA"/>
</dbReference>
<organism evidence="12 13">
    <name type="scientific">Candidatus Symbiobacter mobilis CR</name>
    <dbReference type="NCBI Taxonomy" id="946483"/>
    <lineage>
        <taxon>Bacteria</taxon>
        <taxon>Pseudomonadati</taxon>
        <taxon>Pseudomonadota</taxon>
        <taxon>Betaproteobacteria</taxon>
        <taxon>Burkholderiales</taxon>
        <taxon>Comamonadaceae</taxon>
    </lineage>
</organism>
<evidence type="ECO:0000256" key="6">
    <source>
        <dbReference type="ARBA" id="ARBA00022692"/>
    </source>
</evidence>
<keyword evidence="13" id="KW-1185">Reference proteome</keyword>
<evidence type="ECO:0000256" key="10">
    <source>
        <dbReference type="SAM" id="Phobius"/>
    </source>
</evidence>
<dbReference type="OrthoDB" id="9810730at2"/>
<evidence type="ECO:0000256" key="7">
    <source>
        <dbReference type="ARBA" id="ARBA00022777"/>
    </source>
</evidence>
<dbReference type="EC" id="2.7.13.3" evidence="3"/>
<keyword evidence="9 10" id="KW-0472">Membrane</keyword>
<evidence type="ECO:0000256" key="4">
    <source>
        <dbReference type="ARBA" id="ARBA00022475"/>
    </source>
</evidence>
<dbReference type="GO" id="GO:0005886">
    <property type="term" value="C:plasma membrane"/>
    <property type="evidence" value="ECO:0007669"/>
    <property type="project" value="UniProtKB-SubCell"/>
</dbReference>
<dbReference type="InterPro" id="IPR005467">
    <property type="entry name" value="His_kinase_dom"/>
</dbReference>
<dbReference type="PRINTS" id="PR00344">
    <property type="entry name" value="BCTRLSENSOR"/>
</dbReference>
<name>U5NEU0_9BURK</name>
<dbReference type="InterPro" id="IPR004358">
    <property type="entry name" value="Sig_transdc_His_kin-like_C"/>
</dbReference>
<dbReference type="GO" id="GO:0030295">
    <property type="term" value="F:protein kinase activator activity"/>
    <property type="evidence" value="ECO:0007669"/>
    <property type="project" value="TreeGrafter"/>
</dbReference>
<dbReference type="SUPFAM" id="SSF55874">
    <property type="entry name" value="ATPase domain of HSP90 chaperone/DNA topoisomerase II/histidine kinase"/>
    <property type="match status" value="1"/>
</dbReference>
<evidence type="ECO:0000313" key="12">
    <source>
        <dbReference type="EMBL" id="AGX88684.1"/>
    </source>
</evidence>
<gene>
    <name evidence="12" type="ORF">Cenrod_2634</name>
</gene>
<reference evidence="12 13" key="1">
    <citation type="journal article" date="2013" name="Genome Biol.">
        <title>Genomic analysis reveals key aspects of prokaryotic symbiosis in the phototrophic consortium "Chlorochromatium aggregatum".</title>
        <authorList>
            <person name="Liu Z."/>
            <person name="Muller J."/>
            <person name="Li T."/>
            <person name="Alvey R.M."/>
            <person name="Vogl K."/>
            <person name="Frigaard N.U."/>
            <person name="Rockwell N.C."/>
            <person name="Boyd E.S."/>
            <person name="Tomsho L.P."/>
            <person name="Schuster S.C."/>
            <person name="Henke P."/>
            <person name="Rohde M."/>
            <person name="Overmann J."/>
            <person name="Bryant D.A."/>
        </authorList>
    </citation>
    <scope>NUCLEOTIDE SEQUENCE [LARGE SCALE GENOMIC DNA]</scope>
    <source>
        <strain evidence="12">CR</strain>
    </source>
</reference>
<dbReference type="eggNOG" id="COG3447">
    <property type="taxonomic scope" value="Bacteria"/>
</dbReference>
<keyword evidence="4" id="KW-1003">Cell membrane</keyword>
<keyword evidence="8 10" id="KW-1133">Transmembrane helix</keyword>
<proteinExistence type="predicted"/>
<dbReference type="GO" id="GO:0000155">
    <property type="term" value="F:phosphorelay sensor kinase activity"/>
    <property type="evidence" value="ECO:0007669"/>
    <property type="project" value="InterPro"/>
</dbReference>
<evidence type="ECO:0000256" key="9">
    <source>
        <dbReference type="ARBA" id="ARBA00023136"/>
    </source>
</evidence>
<dbReference type="InterPro" id="IPR036097">
    <property type="entry name" value="HisK_dim/P_sf"/>
</dbReference>
<dbReference type="Pfam" id="PF02518">
    <property type="entry name" value="HATPase_c"/>
    <property type="match status" value="1"/>
</dbReference>
<dbReference type="HOGENOM" id="CLU_028460_0_0_4"/>
<evidence type="ECO:0000259" key="11">
    <source>
        <dbReference type="PROSITE" id="PS50109"/>
    </source>
</evidence>
<feature type="transmembrane region" description="Helical" evidence="10">
    <location>
        <begin position="117"/>
        <end position="138"/>
    </location>
</feature>
<evidence type="ECO:0000256" key="5">
    <source>
        <dbReference type="ARBA" id="ARBA00022679"/>
    </source>
</evidence>
<feature type="transmembrane region" description="Helical" evidence="10">
    <location>
        <begin position="12"/>
        <end position="32"/>
    </location>
</feature>
<feature type="transmembrane region" description="Helical" evidence="10">
    <location>
        <begin position="153"/>
        <end position="174"/>
    </location>
</feature>
<dbReference type="SMART" id="SM00387">
    <property type="entry name" value="HATPase_c"/>
    <property type="match status" value="1"/>
</dbReference>
<keyword evidence="6 10" id="KW-0812">Transmembrane</keyword>
<dbReference type="GO" id="GO:0000156">
    <property type="term" value="F:phosphorelay response regulator activity"/>
    <property type="evidence" value="ECO:0007669"/>
    <property type="project" value="TreeGrafter"/>
</dbReference>
<dbReference type="PROSITE" id="PS50109">
    <property type="entry name" value="HIS_KIN"/>
    <property type="match status" value="1"/>
</dbReference>
<dbReference type="SUPFAM" id="SSF47384">
    <property type="entry name" value="Homodimeric domain of signal transducing histidine kinase"/>
    <property type="match status" value="1"/>
</dbReference>
<feature type="domain" description="Histidine kinase" evidence="11">
    <location>
        <begin position="330"/>
        <end position="550"/>
    </location>
</feature>
<feature type="transmembrane region" description="Helical" evidence="10">
    <location>
        <begin position="186"/>
        <end position="205"/>
    </location>
</feature>
<evidence type="ECO:0000313" key="13">
    <source>
        <dbReference type="Proteomes" id="UP000017184"/>
    </source>
</evidence>
<keyword evidence="7 12" id="KW-0418">Kinase</keyword>
<dbReference type="PANTHER" id="PTHR42878:SF15">
    <property type="entry name" value="BACTERIOPHYTOCHROME"/>
    <property type="match status" value="1"/>
</dbReference>
<evidence type="ECO:0000256" key="8">
    <source>
        <dbReference type="ARBA" id="ARBA00022989"/>
    </source>
</evidence>
<sequence>MTPSQRNTLANLGVAVAYAGSGAVGLWLGGMVQGNVTLLWPPAGVALACACLYGMRIWPGLALGAFAATASTAAPLSFALWTAVTNPLPAIATGWIVRRFHGGKAPELDQVGMATLLLGLGALVTPALGALLGTWGLWVHHMVDATNGFGAWASWYVGDAVGAASIAPLLILLLQRRYVTCPWRERFVEMSVFGLLLAGLGYWMVTHDLANSPMFVFAFVLTVWAALRFGVFATVMLSVVINASVIASTLSQSAMLLPTALLLGTLGLTLEMLTVSLTGLILSIAVSERDHAQRAQAATIESLRQDADALAQTKEALAQAHQDLRRFAEVTAHHLQEPARRLGSYAARLQSRLDGKIADPEVDISLRFIVEQSTRLQALLRDVERYLAAGMPRGAVGRCEVAPVLSRVLQRMANAIAAAGAAVHTVGALPPVWIDAPRLADLFEVLLDNALLHAGSVHDPVRATLRVTIEGVLVQDGMARYHVSDNGHGIEAQYRERVFTPFERLCAHSSSTGIGLAIVRRIAENCGGRSWIEESPGGGCRVVFELPAQSIP</sequence>
<dbReference type="KEGG" id="cbx:Cenrod_2634"/>
<dbReference type="PATRIC" id="fig|946483.4.peg.2661"/>
<dbReference type="Gene3D" id="3.30.565.10">
    <property type="entry name" value="Histidine kinase-like ATPase, C-terminal domain"/>
    <property type="match status" value="1"/>
</dbReference>
<dbReference type="InterPro" id="IPR050351">
    <property type="entry name" value="BphY/WalK/GraS-like"/>
</dbReference>
<dbReference type="STRING" id="946483.Cenrod_2634"/>
<evidence type="ECO:0000256" key="2">
    <source>
        <dbReference type="ARBA" id="ARBA00004651"/>
    </source>
</evidence>
<dbReference type="AlphaFoldDB" id="U5NEU0"/>
<dbReference type="InterPro" id="IPR036890">
    <property type="entry name" value="HATPase_C_sf"/>
</dbReference>
<feature type="transmembrane region" description="Helical" evidence="10">
    <location>
        <begin position="39"/>
        <end position="58"/>
    </location>
</feature>
<dbReference type="InterPro" id="IPR007895">
    <property type="entry name" value="MASE1"/>
</dbReference>
<feature type="transmembrane region" description="Helical" evidence="10">
    <location>
        <begin position="217"/>
        <end position="247"/>
    </location>
</feature>